<feature type="domain" description="CBS" evidence="3">
    <location>
        <begin position="37"/>
        <end position="93"/>
    </location>
</feature>
<evidence type="ECO:0000313" key="4">
    <source>
        <dbReference type="EMBL" id="HFK19935.1"/>
    </source>
</evidence>
<accession>A0A7C3J1Q3</accession>
<dbReference type="EMBL" id="DSTX01000002">
    <property type="protein sequence ID" value="HFK19935.1"/>
    <property type="molecule type" value="Genomic_DNA"/>
</dbReference>
<dbReference type="PANTHER" id="PTHR43080:SF2">
    <property type="entry name" value="CBS DOMAIN-CONTAINING PROTEIN"/>
    <property type="match status" value="1"/>
</dbReference>
<protein>
    <submittedName>
        <fullName evidence="4">CBS domain-containing protein</fullName>
    </submittedName>
</protein>
<proteinExistence type="predicted"/>
<dbReference type="SUPFAM" id="SSF54631">
    <property type="entry name" value="CBS-domain pair"/>
    <property type="match status" value="3"/>
</dbReference>
<evidence type="ECO:0000259" key="3">
    <source>
        <dbReference type="PROSITE" id="PS51371"/>
    </source>
</evidence>
<dbReference type="InterPro" id="IPR051257">
    <property type="entry name" value="Diverse_CBS-Domain"/>
</dbReference>
<evidence type="ECO:0000256" key="1">
    <source>
        <dbReference type="ARBA" id="ARBA00023122"/>
    </source>
</evidence>
<dbReference type="PANTHER" id="PTHR43080">
    <property type="entry name" value="CBS DOMAIN-CONTAINING PROTEIN CBSX3, MITOCHONDRIAL"/>
    <property type="match status" value="1"/>
</dbReference>
<dbReference type="AlphaFoldDB" id="A0A7C3J1Q3"/>
<feature type="domain" description="CBS" evidence="3">
    <location>
        <begin position="179"/>
        <end position="234"/>
    </location>
</feature>
<gene>
    <name evidence="4" type="ORF">ENS19_01485</name>
</gene>
<reference evidence="4" key="1">
    <citation type="journal article" date="2020" name="mSystems">
        <title>Genome- and Community-Level Interaction Insights into Carbon Utilization and Element Cycling Functions of Hydrothermarchaeota in Hydrothermal Sediment.</title>
        <authorList>
            <person name="Zhou Z."/>
            <person name="Liu Y."/>
            <person name="Xu W."/>
            <person name="Pan J."/>
            <person name="Luo Z.H."/>
            <person name="Li M."/>
        </authorList>
    </citation>
    <scope>NUCLEOTIDE SEQUENCE [LARGE SCALE GENOMIC DNA]</scope>
    <source>
        <strain evidence="4">SpSt-468</strain>
    </source>
</reference>
<dbReference type="InterPro" id="IPR000644">
    <property type="entry name" value="CBS_dom"/>
</dbReference>
<feature type="domain" description="CBS" evidence="3">
    <location>
        <begin position="254"/>
        <end position="306"/>
    </location>
</feature>
<dbReference type="PROSITE" id="PS51371">
    <property type="entry name" value="CBS"/>
    <property type="match status" value="4"/>
</dbReference>
<dbReference type="SMART" id="SM00116">
    <property type="entry name" value="CBS"/>
    <property type="match status" value="4"/>
</dbReference>
<dbReference type="Pfam" id="PF00571">
    <property type="entry name" value="CBS"/>
    <property type="match status" value="4"/>
</dbReference>
<sequence length="306" mass="33308">MVDSVSPKLVRGFLRSDGTPNFSSAVYSKPNELEYIIHKPAFSITQRSPIVRAIDLMLSKAVRRLPVTDANGRLKGIMTATDIVNFLGGGEYYNIVRLKHGGRFFSALYEPVESIMSRDVVSAVVTEKFSCVLERMIAENVGAIPVVSKEGSLLGIITEYDVVRYLSGRAMTESVSDWMTRNPVVAPPTISIKSAARLMISNGFRRLPVMKGDLVLGMVTTVDILRYIGEGSAFRKLLLDEMDQVLSAPVSEVMRMGTIIVKSDVQLGEVAPLIKTSGVGAVLVEEAGEVKGILTERDLLAALAIE</sequence>
<name>A0A7C3J1Q3_9CREN</name>
<organism evidence="4">
    <name type="scientific">Candidatus Methanomethylicus mesodigestus</name>
    <dbReference type="NCBI Taxonomy" id="1867258"/>
    <lineage>
        <taxon>Archaea</taxon>
        <taxon>Thermoproteota</taxon>
        <taxon>Methanosuratincolia</taxon>
        <taxon>Candidatus Methanomethylicales</taxon>
        <taxon>Candidatus Methanomethylicaceae</taxon>
        <taxon>Candidatus Methanomethylicus</taxon>
    </lineage>
</organism>
<dbReference type="Gene3D" id="3.10.580.10">
    <property type="entry name" value="CBS-domain"/>
    <property type="match status" value="2"/>
</dbReference>
<dbReference type="InterPro" id="IPR046342">
    <property type="entry name" value="CBS_dom_sf"/>
</dbReference>
<comment type="caution">
    <text evidence="4">The sequence shown here is derived from an EMBL/GenBank/DDBJ whole genome shotgun (WGS) entry which is preliminary data.</text>
</comment>
<keyword evidence="1 2" id="KW-0129">CBS domain</keyword>
<evidence type="ECO:0000256" key="2">
    <source>
        <dbReference type="PROSITE-ProRule" id="PRU00703"/>
    </source>
</evidence>
<feature type="domain" description="CBS" evidence="3">
    <location>
        <begin position="116"/>
        <end position="173"/>
    </location>
</feature>